<dbReference type="Pfam" id="PF00126">
    <property type="entry name" value="HTH_1"/>
    <property type="match status" value="1"/>
</dbReference>
<reference evidence="7 8" key="1">
    <citation type="submission" date="2017-12" db="EMBL/GenBank/DDBJ databases">
        <title>The genome sequence of Caulobacter flavus CGMCC1 15093.</title>
        <authorList>
            <person name="Gao J."/>
            <person name="Mao X."/>
            <person name="Sun J."/>
        </authorList>
    </citation>
    <scope>NUCLEOTIDE SEQUENCE [LARGE SCALE GENOMIC DNA]</scope>
    <source>
        <strain evidence="7 8">CGMCC1 15093</strain>
    </source>
</reference>
<feature type="domain" description="HTH lysR-type" evidence="5">
    <location>
        <begin position="1"/>
        <end position="58"/>
    </location>
</feature>
<name>A0A2N5CRH5_9CAUL</name>
<keyword evidence="2" id="KW-0805">Transcription regulation</keyword>
<dbReference type="GO" id="GO:0032993">
    <property type="term" value="C:protein-DNA complex"/>
    <property type="evidence" value="ECO:0007669"/>
    <property type="project" value="TreeGrafter"/>
</dbReference>
<organism evidence="7 8">
    <name type="scientific">Caulobacter flavus</name>
    <dbReference type="NCBI Taxonomy" id="1679497"/>
    <lineage>
        <taxon>Bacteria</taxon>
        <taxon>Pseudomonadati</taxon>
        <taxon>Pseudomonadota</taxon>
        <taxon>Alphaproteobacteria</taxon>
        <taxon>Caulobacterales</taxon>
        <taxon>Caulobacteraceae</taxon>
        <taxon>Caulobacter</taxon>
    </lineage>
</organism>
<evidence type="ECO:0000313" key="9">
    <source>
        <dbReference type="Proteomes" id="UP000281192"/>
    </source>
</evidence>
<accession>A0A2N5CRH5</accession>
<dbReference type="SUPFAM" id="SSF46785">
    <property type="entry name" value="Winged helix' DNA-binding domain"/>
    <property type="match status" value="1"/>
</dbReference>
<dbReference type="InterPro" id="IPR036388">
    <property type="entry name" value="WH-like_DNA-bd_sf"/>
</dbReference>
<dbReference type="Proteomes" id="UP000281192">
    <property type="component" value="Chromosome"/>
</dbReference>
<dbReference type="PANTHER" id="PTHR30346:SF30">
    <property type="entry name" value="SMALL NEUTRAL PROTEASE REGULATORY PROTEIN"/>
    <property type="match status" value="1"/>
</dbReference>
<gene>
    <name evidence="6" type="ORF">C1707_08670</name>
    <name evidence="7" type="ORF">CFHF_15590</name>
</gene>
<evidence type="ECO:0000313" key="6">
    <source>
        <dbReference type="EMBL" id="AYV46322.1"/>
    </source>
</evidence>
<evidence type="ECO:0000313" key="7">
    <source>
        <dbReference type="EMBL" id="PLR11991.1"/>
    </source>
</evidence>
<dbReference type="FunFam" id="1.10.10.10:FF:000001">
    <property type="entry name" value="LysR family transcriptional regulator"/>
    <property type="match status" value="1"/>
</dbReference>
<evidence type="ECO:0000256" key="4">
    <source>
        <dbReference type="ARBA" id="ARBA00023163"/>
    </source>
</evidence>
<comment type="similarity">
    <text evidence="1">Belongs to the LysR transcriptional regulatory family.</text>
</comment>
<dbReference type="InterPro" id="IPR005119">
    <property type="entry name" value="LysR_subst-bd"/>
</dbReference>
<dbReference type="InterPro" id="IPR036390">
    <property type="entry name" value="WH_DNA-bd_sf"/>
</dbReference>
<dbReference type="Gene3D" id="1.10.10.10">
    <property type="entry name" value="Winged helix-like DNA-binding domain superfamily/Winged helix DNA-binding domain"/>
    <property type="match status" value="1"/>
</dbReference>
<dbReference type="InterPro" id="IPR000847">
    <property type="entry name" value="LysR_HTH_N"/>
</dbReference>
<dbReference type="AlphaFoldDB" id="A0A2N5CRH5"/>
<protein>
    <submittedName>
        <fullName evidence="7">LysR family transcriptional regulator</fullName>
    </submittedName>
</protein>
<dbReference type="RefSeq" id="WP_101713919.1">
    <property type="nucleotide sequence ID" value="NZ_CP026100.1"/>
</dbReference>
<reference evidence="6 9" key="2">
    <citation type="submission" date="2018-01" db="EMBL/GenBank/DDBJ databases">
        <title>Complete genome sequence of Caulobacter flavus RHGG3.</title>
        <authorList>
            <person name="Yang E."/>
        </authorList>
    </citation>
    <scope>NUCLEOTIDE SEQUENCE [LARGE SCALE GENOMIC DNA]</scope>
    <source>
        <strain evidence="6 9">RHGG3</strain>
    </source>
</reference>
<keyword evidence="3" id="KW-0238">DNA-binding</keyword>
<dbReference type="EMBL" id="CP026100">
    <property type="protein sequence ID" value="AYV46322.1"/>
    <property type="molecule type" value="Genomic_DNA"/>
</dbReference>
<dbReference type="GO" id="GO:0003677">
    <property type="term" value="F:DNA binding"/>
    <property type="evidence" value="ECO:0007669"/>
    <property type="project" value="UniProtKB-KW"/>
</dbReference>
<dbReference type="Proteomes" id="UP000234483">
    <property type="component" value="Unassembled WGS sequence"/>
</dbReference>
<evidence type="ECO:0000259" key="5">
    <source>
        <dbReference type="PROSITE" id="PS50931"/>
    </source>
</evidence>
<dbReference type="Gene3D" id="3.40.190.10">
    <property type="entry name" value="Periplasmic binding protein-like II"/>
    <property type="match status" value="2"/>
</dbReference>
<keyword evidence="4" id="KW-0804">Transcription</keyword>
<dbReference type="PROSITE" id="PS50931">
    <property type="entry name" value="HTH_LYSR"/>
    <property type="match status" value="1"/>
</dbReference>
<keyword evidence="9" id="KW-1185">Reference proteome</keyword>
<evidence type="ECO:0000256" key="2">
    <source>
        <dbReference type="ARBA" id="ARBA00023015"/>
    </source>
</evidence>
<evidence type="ECO:0000256" key="1">
    <source>
        <dbReference type="ARBA" id="ARBA00009437"/>
    </source>
</evidence>
<proteinExistence type="inferred from homology"/>
<evidence type="ECO:0000256" key="3">
    <source>
        <dbReference type="ARBA" id="ARBA00023125"/>
    </source>
</evidence>
<dbReference type="SUPFAM" id="SSF53850">
    <property type="entry name" value="Periplasmic binding protein-like II"/>
    <property type="match status" value="1"/>
</dbReference>
<dbReference type="PANTHER" id="PTHR30346">
    <property type="entry name" value="TRANSCRIPTIONAL DUAL REGULATOR HCAR-RELATED"/>
    <property type="match status" value="1"/>
</dbReference>
<evidence type="ECO:0000313" key="8">
    <source>
        <dbReference type="Proteomes" id="UP000234483"/>
    </source>
</evidence>
<dbReference type="EMBL" id="PJRQ01000032">
    <property type="protein sequence ID" value="PLR11991.1"/>
    <property type="molecule type" value="Genomic_DNA"/>
</dbReference>
<sequence>MELRHVRYFVALAEELNFTRAAARLGIGQPPLSQQIRDLETEIGYPLFLRRPHGAELTEAGRAFLGEARLILEQAERAKEAARRAGGGHVGALRVGFTSSANFHPAVTEAFSVFHWKYPDASLIVEESHSARLAERLLHSELDAAFVRPGNVTPEGLDLLPLGEEPLILALPVGHRLAAQARVPVAALRGEPFVIFSQGIGRTFLGLIREACAQEGFEPTVGQETPHIVAMINMVAAGLGVAMAPGSIAQLAVRGVVYRPLDGAVPKVPLAIATRAGDTSPLVRNFLSLIPPPVVED</sequence>
<dbReference type="Pfam" id="PF03466">
    <property type="entry name" value="LysR_substrate"/>
    <property type="match status" value="1"/>
</dbReference>
<dbReference type="OrthoDB" id="9811588at2"/>
<dbReference type="GO" id="GO:0003700">
    <property type="term" value="F:DNA-binding transcription factor activity"/>
    <property type="evidence" value="ECO:0007669"/>
    <property type="project" value="InterPro"/>
</dbReference>
<dbReference type="KEGG" id="cfh:C1707_08670"/>
<dbReference type="PRINTS" id="PR00039">
    <property type="entry name" value="HTHLYSR"/>
</dbReference>